<reference evidence="3" key="1">
    <citation type="submission" date="2018-05" db="EMBL/GenBank/DDBJ databases">
        <authorList>
            <person name="Lanie J.A."/>
            <person name="Ng W.-L."/>
            <person name="Kazmierczak K.M."/>
            <person name="Andrzejewski T.M."/>
            <person name="Davidsen T.M."/>
            <person name="Wayne K.J."/>
            <person name="Tettelin H."/>
            <person name="Glass J.I."/>
            <person name="Rusch D."/>
            <person name="Podicherti R."/>
            <person name="Tsui H.-C.T."/>
            <person name="Winkler M.E."/>
        </authorList>
    </citation>
    <scope>NUCLEOTIDE SEQUENCE</scope>
</reference>
<dbReference type="InterPro" id="IPR050327">
    <property type="entry name" value="Proton-linked_MCT"/>
</dbReference>
<sequence>MPSLLNNAAVRKRTTVLVASLLFILIGTGSVYFIVVALKQMAAEFGWPRSVPSIAYGLSYLGAGIGGVFMGLWLDRRGMAIPAFVGASMIGLGAILTSLVTSQWELFLIYGAMFGFFGRSVLFAPLTANITRWFEDKKSLAVGIVVSGQGLAGMLWPQVFHYLILAVGWRQTAFIYGLIALATMLPLALVLSQKAPAPKEQPKSPRSSAGPEPSWHSWSAIQVSLSTASVGCCVAMSLPLTHIVSHVSDLNFDPTRGAEILSLMFACAVISSFFGVGFIAGRYGGLRALFTFSSIQALLLTALIFVDSLPGLYVVA</sequence>
<gene>
    <name evidence="3" type="ORF">METZ01_LOCUS258512</name>
</gene>
<feature type="domain" description="Major facilitator superfamily (MFS) profile" evidence="2">
    <location>
        <begin position="15"/>
        <end position="316"/>
    </location>
</feature>
<dbReference type="Gene3D" id="1.20.1250.20">
    <property type="entry name" value="MFS general substrate transporter like domains"/>
    <property type="match status" value="1"/>
</dbReference>
<organism evidence="3">
    <name type="scientific">marine metagenome</name>
    <dbReference type="NCBI Taxonomy" id="408172"/>
    <lineage>
        <taxon>unclassified sequences</taxon>
        <taxon>metagenomes</taxon>
        <taxon>ecological metagenomes</taxon>
    </lineage>
</organism>
<feature type="transmembrane region" description="Helical" evidence="1">
    <location>
        <begin position="16"/>
        <end position="34"/>
    </location>
</feature>
<dbReference type="InterPro" id="IPR020846">
    <property type="entry name" value="MFS_dom"/>
</dbReference>
<dbReference type="PANTHER" id="PTHR11360:SF290">
    <property type="entry name" value="MONOCARBOXYLATE MFS PERMEASE"/>
    <property type="match status" value="1"/>
</dbReference>
<feature type="transmembrane region" description="Helical" evidence="1">
    <location>
        <begin position="173"/>
        <end position="192"/>
    </location>
</feature>
<feature type="transmembrane region" description="Helical" evidence="1">
    <location>
        <begin position="140"/>
        <end position="167"/>
    </location>
</feature>
<feature type="non-terminal residue" evidence="3">
    <location>
        <position position="316"/>
    </location>
</feature>
<protein>
    <recommendedName>
        <fullName evidence="2">Major facilitator superfamily (MFS) profile domain-containing protein</fullName>
    </recommendedName>
</protein>
<dbReference type="Pfam" id="PF07690">
    <property type="entry name" value="MFS_1"/>
    <property type="match status" value="1"/>
</dbReference>
<name>A0A382J1H3_9ZZZZ</name>
<feature type="transmembrane region" description="Helical" evidence="1">
    <location>
        <begin position="81"/>
        <end position="101"/>
    </location>
</feature>
<dbReference type="InterPro" id="IPR036259">
    <property type="entry name" value="MFS_trans_sf"/>
</dbReference>
<dbReference type="InterPro" id="IPR011701">
    <property type="entry name" value="MFS"/>
</dbReference>
<accession>A0A382J1H3</accession>
<keyword evidence="1" id="KW-0472">Membrane</keyword>
<proteinExistence type="predicted"/>
<keyword evidence="1" id="KW-0812">Transmembrane</keyword>
<evidence type="ECO:0000256" key="1">
    <source>
        <dbReference type="SAM" id="Phobius"/>
    </source>
</evidence>
<dbReference type="PANTHER" id="PTHR11360">
    <property type="entry name" value="MONOCARBOXYLATE TRANSPORTER"/>
    <property type="match status" value="1"/>
</dbReference>
<dbReference type="GO" id="GO:0022857">
    <property type="term" value="F:transmembrane transporter activity"/>
    <property type="evidence" value="ECO:0007669"/>
    <property type="project" value="InterPro"/>
</dbReference>
<evidence type="ECO:0000259" key="2">
    <source>
        <dbReference type="PROSITE" id="PS50850"/>
    </source>
</evidence>
<feature type="transmembrane region" description="Helical" evidence="1">
    <location>
        <begin position="107"/>
        <end position="128"/>
    </location>
</feature>
<feature type="transmembrane region" description="Helical" evidence="1">
    <location>
        <begin position="54"/>
        <end position="74"/>
    </location>
</feature>
<keyword evidence="1" id="KW-1133">Transmembrane helix</keyword>
<feature type="transmembrane region" description="Helical" evidence="1">
    <location>
        <begin position="260"/>
        <end position="281"/>
    </location>
</feature>
<dbReference type="EMBL" id="UINC01071041">
    <property type="protein sequence ID" value="SVC05658.1"/>
    <property type="molecule type" value="Genomic_DNA"/>
</dbReference>
<dbReference type="PROSITE" id="PS50850">
    <property type="entry name" value="MFS"/>
    <property type="match status" value="1"/>
</dbReference>
<dbReference type="SUPFAM" id="SSF103473">
    <property type="entry name" value="MFS general substrate transporter"/>
    <property type="match status" value="1"/>
</dbReference>
<feature type="transmembrane region" description="Helical" evidence="1">
    <location>
        <begin position="213"/>
        <end position="240"/>
    </location>
</feature>
<evidence type="ECO:0000313" key="3">
    <source>
        <dbReference type="EMBL" id="SVC05658.1"/>
    </source>
</evidence>
<feature type="transmembrane region" description="Helical" evidence="1">
    <location>
        <begin position="288"/>
        <end position="306"/>
    </location>
</feature>
<dbReference type="AlphaFoldDB" id="A0A382J1H3"/>